<dbReference type="EMBL" id="BAPF01000050">
    <property type="protein sequence ID" value="GBQ84877.1"/>
    <property type="molecule type" value="Genomic_DNA"/>
</dbReference>
<evidence type="ECO:0000313" key="1">
    <source>
        <dbReference type="EMBL" id="GBQ84877.1"/>
    </source>
</evidence>
<protein>
    <submittedName>
        <fullName evidence="1">Uncharacterized protein</fullName>
    </submittedName>
</protein>
<comment type="caution">
    <text evidence="1">The sequence shown here is derived from an EMBL/GenBank/DDBJ whole genome shotgun (WGS) entry which is preliminary data.</text>
</comment>
<organism evidence="1 2">
    <name type="scientific">Acetobacter malorum DSM 14337</name>
    <dbReference type="NCBI Taxonomy" id="1307910"/>
    <lineage>
        <taxon>Bacteria</taxon>
        <taxon>Pseudomonadati</taxon>
        <taxon>Pseudomonadota</taxon>
        <taxon>Alphaproteobacteria</taxon>
        <taxon>Acetobacterales</taxon>
        <taxon>Acetobacteraceae</taxon>
        <taxon>Acetobacter</taxon>
    </lineage>
</organism>
<name>A0ABQ0PYP1_9PROT</name>
<gene>
    <name evidence="1" type="ORF">AA14337_2937</name>
</gene>
<keyword evidence="2" id="KW-1185">Reference proteome</keyword>
<sequence>MKGDLFLNDCPALEALPSDLIVEGHLSLTGCDGIMIPEEVIERMGDRITLPQSYEVIPAQDREPSSDDSPAP</sequence>
<proteinExistence type="predicted"/>
<evidence type="ECO:0000313" key="2">
    <source>
        <dbReference type="Proteomes" id="UP001065047"/>
    </source>
</evidence>
<dbReference type="Proteomes" id="UP001065047">
    <property type="component" value="Unassembled WGS sequence"/>
</dbReference>
<reference evidence="1" key="1">
    <citation type="submission" date="2013-04" db="EMBL/GenBank/DDBJ databases">
        <title>The genome sequencing project of 58 acetic acid bacteria.</title>
        <authorList>
            <person name="Okamoto-Kainuma A."/>
            <person name="Ishikawa M."/>
            <person name="Umino S."/>
            <person name="Koizumi Y."/>
            <person name="Shiwa Y."/>
            <person name="Yoshikawa H."/>
            <person name="Matsutani M."/>
            <person name="Matsushita K."/>
        </authorList>
    </citation>
    <scope>NUCLEOTIDE SEQUENCE</scope>
    <source>
        <strain evidence="1">DSM 14337</strain>
    </source>
</reference>
<accession>A0ABQ0PYP1</accession>